<dbReference type="Proteomes" id="UP000597507">
    <property type="component" value="Unassembled WGS sequence"/>
</dbReference>
<feature type="compositionally biased region" description="Pro residues" evidence="1">
    <location>
        <begin position="1"/>
        <end position="11"/>
    </location>
</feature>
<accession>A0A8J3EEU4</accession>
<protein>
    <submittedName>
        <fullName evidence="2">Uncharacterized protein</fullName>
    </submittedName>
</protein>
<proteinExistence type="predicted"/>
<evidence type="ECO:0000313" key="3">
    <source>
        <dbReference type="Proteomes" id="UP000597507"/>
    </source>
</evidence>
<comment type="caution">
    <text evidence="2">The sequence shown here is derived from an EMBL/GenBank/DDBJ whole genome shotgun (WGS) entry which is preliminary data.</text>
</comment>
<evidence type="ECO:0000256" key="1">
    <source>
        <dbReference type="SAM" id="MobiDB-lite"/>
    </source>
</evidence>
<sequence length="117" mass="12059">MTPGRRVPPPRAQHRSPRTAHAGSDRRVPAPRPAGGGQGGERIATGTIPRDASCRGASRAATAPAPRRSDRARGRPRARAAGTCRDGMADRAAHGASAGRIPGAAAQWTFTRAGDPL</sequence>
<reference evidence="2 3" key="1">
    <citation type="journal article" date="2014" name="Int. J. Syst. Evol. Microbiol.">
        <title>Complete genome sequence of Corynebacterium casei LMG S-19264T (=DSM 44701T), isolated from a smear-ripened cheese.</title>
        <authorList>
            <consortium name="US DOE Joint Genome Institute (JGI-PGF)"/>
            <person name="Walter F."/>
            <person name="Albersmeier A."/>
            <person name="Kalinowski J."/>
            <person name="Ruckert C."/>
        </authorList>
    </citation>
    <scope>NUCLEOTIDE SEQUENCE [LARGE SCALE GENOMIC DNA]</scope>
    <source>
        <strain evidence="2 3">CGMCC 1.16330</strain>
    </source>
</reference>
<name>A0A8J3EEU4_9PROT</name>
<dbReference type="AlphaFoldDB" id="A0A8J3EEU4"/>
<gene>
    <name evidence="2" type="ORF">GCM10010964_36370</name>
</gene>
<evidence type="ECO:0000313" key="2">
    <source>
        <dbReference type="EMBL" id="GGG45718.1"/>
    </source>
</evidence>
<feature type="compositionally biased region" description="Low complexity" evidence="1">
    <location>
        <begin position="55"/>
        <end position="66"/>
    </location>
</feature>
<dbReference type="EMBL" id="BMKS01000014">
    <property type="protein sequence ID" value="GGG45718.1"/>
    <property type="molecule type" value="Genomic_DNA"/>
</dbReference>
<feature type="region of interest" description="Disordered" evidence="1">
    <location>
        <begin position="1"/>
        <end position="101"/>
    </location>
</feature>
<keyword evidence="3" id="KW-1185">Reference proteome</keyword>
<organism evidence="2 3">
    <name type="scientific">Caldovatus sediminis</name>
    <dbReference type="NCBI Taxonomy" id="2041189"/>
    <lineage>
        <taxon>Bacteria</taxon>
        <taxon>Pseudomonadati</taxon>
        <taxon>Pseudomonadota</taxon>
        <taxon>Alphaproteobacteria</taxon>
        <taxon>Acetobacterales</taxon>
        <taxon>Roseomonadaceae</taxon>
        <taxon>Caldovatus</taxon>
    </lineage>
</organism>